<evidence type="ECO:0000256" key="8">
    <source>
        <dbReference type="SAM" id="SignalP"/>
    </source>
</evidence>
<dbReference type="InterPro" id="IPR005017">
    <property type="entry name" value="OMPP1/FadL/TodX"/>
</dbReference>
<name>A0A2T6BIB2_9RHOB</name>
<proteinExistence type="inferred from homology"/>
<keyword evidence="3" id="KW-1134">Transmembrane beta strand</keyword>
<keyword evidence="6" id="KW-0472">Membrane</keyword>
<feature type="chain" id="PRO_5015731887" evidence="8">
    <location>
        <begin position="21"/>
        <end position="425"/>
    </location>
</feature>
<dbReference type="Proteomes" id="UP000243978">
    <property type="component" value="Unassembled WGS sequence"/>
</dbReference>
<evidence type="ECO:0000256" key="4">
    <source>
        <dbReference type="ARBA" id="ARBA00022692"/>
    </source>
</evidence>
<evidence type="ECO:0000313" key="10">
    <source>
        <dbReference type="Proteomes" id="UP000243978"/>
    </source>
</evidence>
<evidence type="ECO:0000313" key="9">
    <source>
        <dbReference type="EMBL" id="PTX55792.1"/>
    </source>
</evidence>
<dbReference type="RefSeq" id="WP_158269892.1">
    <property type="nucleotide sequence ID" value="NZ_QBKS01000001.1"/>
</dbReference>
<dbReference type="Pfam" id="PF03349">
    <property type="entry name" value="Toluene_X"/>
    <property type="match status" value="1"/>
</dbReference>
<evidence type="ECO:0000256" key="7">
    <source>
        <dbReference type="ARBA" id="ARBA00023237"/>
    </source>
</evidence>
<dbReference type="SUPFAM" id="SSF56935">
    <property type="entry name" value="Porins"/>
    <property type="match status" value="1"/>
</dbReference>
<dbReference type="PANTHER" id="PTHR35093">
    <property type="entry name" value="OUTER MEMBRANE PROTEIN NMB0088-RELATED"/>
    <property type="match status" value="1"/>
</dbReference>
<dbReference type="PANTHER" id="PTHR35093:SF8">
    <property type="entry name" value="OUTER MEMBRANE PROTEIN NMB0088-RELATED"/>
    <property type="match status" value="1"/>
</dbReference>
<feature type="signal peptide" evidence="8">
    <location>
        <begin position="1"/>
        <end position="20"/>
    </location>
</feature>
<evidence type="ECO:0000256" key="6">
    <source>
        <dbReference type="ARBA" id="ARBA00023136"/>
    </source>
</evidence>
<dbReference type="GO" id="GO:0009279">
    <property type="term" value="C:cell outer membrane"/>
    <property type="evidence" value="ECO:0007669"/>
    <property type="project" value="UniProtKB-SubCell"/>
</dbReference>
<protein>
    <submittedName>
        <fullName evidence="9">Long-subunit fatty acid transport protein</fullName>
    </submittedName>
</protein>
<gene>
    <name evidence="9" type="ORF">C8N43_0438</name>
</gene>
<dbReference type="GO" id="GO:0015483">
    <property type="term" value="F:long-chain fatty acid transporting porin activity"/>
    <property type="evidence" value="ECO:0007669"/>
    <property type="project" value="TreeGrafter"/>
</dbReference>
<comment type="subcellular location">
    <subcellularLocation>
        <location evidence="1">Cell outer membrane</location>
        <topology evidence="1">Multi-pass membrane protein</topology>
    </subcellularLocation>
</comment>
<dbReference type="OrthoDB" id="6679728at2"/>
<evidence type="ECO:0000256" key="2">
    <source>
        <dbReference type="ARBA" id="ARBA00008163"/>
    </source>
</evidence>
<evidence type="ECO:0000256" key="3">
    <source>
        <dbReference type="ARBA" id="ARBA00022452"/>
    </source>
</evidence>
<comment type="similarity">
    <text evidence="2">Belongs to the OmpP1/FadL family.</text>
</comment>
<keyword evidence="4" id="KW-0812">Transmembrane</keyword>
<dbReference type="Gene3D" id="2.40.160.60">
    <property type="entry name" value="Outer membrane protein transport protein (OMPP1/FadL/TodX)"/>
    <property type="match status" value="1"/>
</dbReference>
<sequence length="425" mass="43728">MKRFAGAAAALAASTSLATAGGLDRSGQSVLAIFDDPNTYSFSLGYVQPSVTGSDSNGNVGSYDAGNSYTQLGLSYTNDINDRLSYTVIYDQPFGADIFYNGDPAASNLAGTRADLTSDAISILGKFQMNERFSVFGGLRVQRAGGRVSLNGQAYGNALATAGVAAGAGTTAQILGGALQGDPNAIAALPPGVAGLLPTLGAQVQGASAGFTANGGYDVRLSEEWGVGLTAGVAYEIPDIALRAVLTYHSEITHDANSTETLAIGAAAAAGAIAGTTTFSSPQSVNLEFQTGIAKDTLLLASMRWTDWDDFDVIPPTLGQDLANIDDSYRWNIGVARRFNENLVGSISVTYEKDNGSATVSPLGPNDGQIGLTVGGRYQKDNLTVTGGINYTKLGDAFAGVASQPVALFEGNSAVGVGFKVNYKF</sequence>
<accession>A0A2T6BIB2</accession>
<keyword evidence="5 8" id="KW-0732">Signal</keyword>
<comment type="caution">
    <text evidence="9">The sequence shown here is derived from an EMBL/GenBank/DDBJ whole genome shotgun (WGS) entry which is preliminary data.</text>
</comment>
<evidence type="ECO:0000256" key="1">
    <source>
        <dbReference type="ARBA" id="ARBA00004571"/>
    </source>
</evidence>
<dbReference type="AlphaFoldDB" id="A0A2T6BIB2"/>
<organism evidence="9 10">
    <name type="scientific">Litoreibacter ponti</name>
    <dbReference type="NCBI Taxonomy" id="1510457"/>
    <lineage>
        <taxon>Bacteria</taxon>
        <taxon>Pseudomonadati</taxon>
        <taxon>Pseudomonadota</taxon>
        <taxon>Alphaproteobacteria</taxon>
        <taxon>Rhodobacterales</taxon>
        <taxon>Roseobacteraceae</taxon>
        <taxon>Litoreibacter</taxon>
    </lineage>
</organism>
<evidence type="ECO:0000256" key="5">
    <source>
        <dbReference type="ARBA" id="ARBA00022729"/>
    </source>
</evidence>
<keyword evidence="10" id="KW-1185">Reference proteome</keyword>
<reference evidence="9 10" key="1">
    <citation type="submission" date="2018-04" db="EMBL/GenBank/DDBJ databases">
        <title>Genomic Encyclopedia of Archaeal and Bacterial Type Strains, Phase II (KMG-II): from individual species to whole genera.</title>
        <authorList>
            <person name="Goeker M."/>
        </authorList>
    </citation>
    <scope>NUCLEOTIDE SEQUENCE [LARGE SCALE GENOMIC DNA]</scope>
    <source>
        <strain evidence="9 10">DSM 100977</strain>
    </source>
</reference>
<keyword evidence="7" id="KW-0998">Cell outer membrane</keyword>
<dbReference type="EMBL" id="QBKS01000001">
    <property type="protein sequence ID" value="PTX55792.1"/>
    <property type="molecule type" value="Genomic_DNA"/>
</dbReference>